<dbReference type="GO" id="GO:0006189">
    <property type="term" value="P:'de novo' IMP biosynthetic process"/>
    <property type="evidence" value="ECO:0007669"/>
    <property type="project" value="UniProtKB-UniRule"/>
</dbReference>
<comment type="pathway">
    <text evidence="1 10">Purine metabolism; IMP biosynthesis via de novo pathway; IMP from 5-formamido-1-(5-phospho-D-ribosyl)imidazole-4-carboxamide: step 1/1.</text>
</comment>
<comment type="catalytic activity">
    <reaction evidence="8 10">
        <text>(6R)-10-formyltetrahydrofolate + 5-amino-1-(5-phospho-beta-D-ribosyl)imidazole-4-carboxamide = 5-formamido-1-(5-phospho-D-ribosyl)imidazole-4-carboxamide + (6S)-5,6,7,8-tetrahydrofolate</text>
        <dbReference type="Rhea" id="RHEA:22192"/>
        <dbReference type="ChEBI" id="CHEBI:57453"/>
        <dbReference type="ChEBI" id="CHEBI:58467"/>
        <dbReference type="ChEBI" id="CHEBI:58475"/>
        <dbReference type="ChEBI" id="CHEBI:195366"/>
        <dbReference type="EC" id="2.1.2.3"/>
    </reaction>
</comment>
<evidence type="ECO:0000313" key="12">
    <source>
        <dbReference type="EMBL" id="HER43816.1"/>
    </source>
</evidence>
<feature type="domain" description="MGS-like" evidence="11">
    <location>
        <begin position="1"/>
        <end position="148"/>
    </location>
</feature>
<dbReference type="FunFam" id="3.40.50.1380:FF:000001">
    <property type="entry name" value="Bifunctional purine biosynthesis protein PurH"/>
    <property type="match status" value="1"/>
</dbReference>
<dbReference type="Pfam" id="PF02142">
    <property type="entry name" value="MGS"/>
    <property type="match status" value="1"/>
</dbReference>
<dbReference type="HAMAP" id="MF_00139">
    <property type="entry name" value="PurH"/>
    <property type="match status" value="1"/>
</dbReference>
<evidence type="ECO:0000256" key="10">
    <source>
        <dbReference type="HAMAP-Rule" id="MF_00139"/>
    </source>
</evidence>
<dbReference type="SUPFAM" id="SSF52335">
    <property type="entry name" value="Methylglyoxal synthase-like"/>
    <property type="match status" value="1"/>
</dbReference>
<accession>A0A7V2F4F8</accession>
<evidence type="ECO:0000256" key="3">
    <source>
        <dbReference type="ARBA" id="ARBA00007667"/>
    </source>
</evidence>
<dbReference type="Gene3D" id="3.40.140.20">
    <property type="match status" value="2"/>
</dbReference>
<dbReference type="NCBIfam" id="NF002049">
    <property type="entry name" value="PRK00881.1"/>
    <property type="match status" value="1"/>
</dbReference>
<dbReference type="SMART" id="SM00851">
    <property type="entry name" value="MGS"/>
    <property type="match status" value="1"/>
</dbReference>
<dbReference type="NCBIfam" id="TIGR00355">
    <property type="entry name" value="purH"/>
    <property type="match status" value="1"/>
</dbReference>
<dbReference type="CDD" id="cd01421">
    <property type="entry name" value="IMPCH"/>
    <property type="match status" value="1"/>
</dbReference>
<dbReference type="Gene3D" id="3.40.50.1380">
    <property type="entry name" value="Methylglyoxal synthase-like domain"/>
    <property type="match status" value="1"/>
</dbReference>
<dbReference type="UniPathway" id="UPA00074">
    <property type="reaction ID" value="UER00133"/>
</dbReference>
<evidence type="ECO:0000259" key="11">
    <source>
        <dbReference type="PROSITE" id="PS51855"/>
    </source>
</evidence>
<dbReference type="InterPro" id="IPR024051">
    <property type="entry name" value="AICAR_Tfase_dup_dom_sf"/>
</dbReference>
<gene>
    <name evidence="10 12" type="primary">purH</name>
    <name evidence="12" type="ORF">ENO08_05095</name>
</gene>
<dbReference type="Pfam" id="PF01808">
    <property type="entry name" value="AICARFT_IMPCHas"/>
    <property type="match status" value="1"/>
</dbReference>
<comment type="caution">
    <text evidence="12">The sequence shown here is derived from an EMBL/GenBank/DDBJ whole genome shotgun (WGS) entry which is preliminary data.</text>
</comment>
<protein>
    <recommendedName>
        <fullName evidence="10">Bifunctional purine biosynthesis protein PurH</fullName>
    </recommendedName>
    <domain>
        <recommendedName>
            <fullName evidence="10">Phosphoribosylaminoimidazolecarboxamide formyltransferase</fullName>
            <ecNumber evidence="10">2.1.2.3</ecNumber>
        </recommendedName>
        <alternativeName>
            <fullName evidence="10">AICAR transformylase</fullName>
        </alternativeName>
    </domain>
    <domain>
        <recommendedName>
            <fullName evidence="10">IMP cyclohydrolase</fullName>
            <ecNumber evidence="10">3.5.4.10</ecNumber>
        </recommendedName>
        <alternativeName>
            <fullName evidence="10">ATIC</fullName>
        </alternativeName>
        <alternativeName>
            <fullName evidence="10">IMP synthase</fullName>
        </alternativeName>
        <alternativeName>
            <fullName evidence="10">Inosinicase</fullName>
        </alternativeName>
    </domain>
</protein>
<name>A0A7V2F4F8_UNCEI</name>
<comment type="catalytic activity">
    <reaction evidence="9 10">
        <text>IMP + H2O = 5-formamido-1-(5-phospho-D-ribosyl)imidazole-4-carboxamide</text>
        <dbReference type="Rhea" id="RHEA:18445"/>
        <dbReference type="ChEBI" id="CHEBI:15377"/>
        <dbReference type="ChEBI" id="CHEBI:58053"/>
        <dbReference type="ChEBI" id="CHEBI:58467"/>
        <dbReference type="EC" id="3.5.4.10"/>
    </reaction>
</comment>
<proteinExistence type="inferred from homology"/>
<dbReference type="InterPro" id="IPR036914">
    <property type="entry name" value="MGS-like_dom_sf"/>
</dbReference>
<sequence length="520" mass="56752">MTEKEKRALISVTDKEGLVPFAKKLLERGYDIVASGGTARALESGGVPVMQISDLTGFPEIMDGRVKTLHPKVHGGILADRGNPEHMEKARELEISMIDLVVVNLYRFREAAGDSTLGEREVAEEIDIGGPTLIRSAAKNYHSVAVVVDPDDYRRVIEEIDAGTGEIGLETRRRLASKAFHHTAFYDAAISAYFDGLVTAEEETPEEIVRAYRRVRSLRYGENPHQKAALYELDGASDFTGLEQLQGKELSFNNIQDLYAAFMIARDMGEGSCAIVKHTNPCGAAVCETAAASFARARKTDPVSAFGSVVAIHGAVDADTARLLTEIFLEVVVARGFDGGAIDLLSRKKNLRLVTLPPEQWDRSMAGWTGREAGDQLLLQERDEGFPELDGWRLVTGRTPTEREEKAMRLAWRIVKHVRSNAILLCDHEGTVGVGAGQMSRVDSCRIAVDKARREGLETAGTAAASDAFFPFPDGVEVLAHAGVTAIVQPGGSMRDDEVTQAAERLGITMVLTGRRHFKH</sequence>
<dbReference type="GO" id="GO:0003937">
    <property type="term" value="F:IMP cyclohydrolase activity"/>
    <property type="evidence" value="ECO:0007669"/>
    <property type="project" value="UniProtKB-UniRule"/>
</dbReference>
<evidence type="ECO:0000256" key="7">
    <source>
        <dbReference type="ARBA" id="ARBA00023268"/>
    </source>
</evidence>
<dbReference type="InterPro" id="IPR011607">
    <property type="entry name" value="MGS-like_dom"/>
</dbReference>
<evidence type="ECO:0000256" key="9">
    <source>
        <dbReference type="ARBA" id="ARBA00050687"/>
    </source>
</evidence>
<organism evidence="12">
    <name type="scientific">Eiseniibacteriota bacterium</name>
    <dbReference type="NCBI Taxonomy" id="2212470"/>
    <lineage>
        <taxon>Bacteria</taxon>
        <taxon>Candidatus Eiseniibacteriota</taxon>
    </lineage>
</organism>
<dbReference type="EC" id="2.1.2.3" evidence="10"/>
<dbReference type="SMART" id="SM00798">
    <property type="entry name" value="AICARFT_IMPCHas"/>
    <property type="match status" value="1"/>
</dbReference>
<evidence type="ECO:0000256" key="5">
    <source>
        <dbReference type="ARBA" id="ARBA00022755"/>
    </source>
</evidence>
<evidence type="ECO:0000256" key="6">
    <source>
        <dbReference type="ARBA" id="ARBA00022801"/>
    </source>
</evidence>
<dbReference type="PROSITE" id="PS51855">
    <property type="entry name" value="MGS"/>
    <property type="match status" value="1"/>
</dbReference>
<dbReference type="Proteomes" id="UP000886069">
    <property type="component" value="Unassembled WGS sequence"/>
</dbReference>
<comment type="domain">
    <text evidence="10">The IMP cyclohydrolase activity resides in the N-terminal region.</text>
</comment>
<dbReference type="EC" id="3.5.4.10" evidence="10"/>
<reference evidence="12" key="1">
    <citation type="journal article" date="2020" name="mSystems">
        <title>Genome- and Community-Level Interaction Insights into Carbon Utilization and Element Cycling Functions of Hydrothermarchaeota in Hydrothermal Sediment.</title>
        <authorList>
            <person name="Zhou Z."/>
            <person name="Liu Y."/>
            <person name="Xu W."/>
            <person name="Pan J."/>
            <person name="Luo Z.H."/>
            <person name="Li M."/>
        </authorList>
    </citation>
    <scope>NUCLEOTIDE SEQUENCE [LARGE SCALE GENOMIC DNA]</scope>
    <source>
        <strain evidence="12">SpSt-1233</strain>
    </source>
</reference>
<keyword evidence="7 10" id="KW-0511">Multifunctional enzyme</keyword>
<dbReference type="PANTHER" id="PTHR11692">
    <property type="entry name" value="BIFUNCTIONAL PURINE BIOSYNTHESIS PROTEIN PURH"/>
    <property type="match status" value="1"/>
</dbReference>
<dbReference type="GO" id="GO:0005829">
    <property type="term" value="C:cytosol"/>
    <property type="evidence" value="ECO:0007669"/>
    <property type="project" value="TreeGrafter"/>
</dbReference>
<keyword evidence="6 10" id="KW-0378">Hydrolase</keyword>
<evidence type="ECO:0000256" key="8">
    <source>
        <dbReference type="ARBA" id="ARBA00050488"/>
    </source>
</evidence>
<dbReference type="AlphaFoldDB" id="A0A7V2F4F8"/>
<evidence type="ECO:0000256" key="1">
    <source>
        <dbReference type="ARBA" id="ARBA00004844"/>
    </source>
</evidence>
<dbReference type="SUPFAM" id="SSF53927">
    <property type="entry name" value="Cytidine deaminase-like"/>
    <property type="match status" value="1"/>
</dbReference>
<evidence type="ECO:0000256" key="4">
    <source>
        <dbReference type="ARBA" id="ARBA00022679"/>
    </source>
</evidence>
<dbReference type="GO" id="GO:0004643">
    <property type="term" value="F:phosphoribosylaminoimidazolecarboxamide formyltransferase activity"/>
    <property type="evidence" value="ECO:0007669"/>
    <property type="project" value="UniProtKB-UniRule"/>
</dbReference>
<dbReference type="FunFam" id="3.40.140.20:FF:000001">
    <property type="entry name" value="Bifunctional purine biosynthesis protein PurH"/>
    <property type="match status" value="1"/>
</dbReference>
<dbReference type="InterPro" id="IPR002695">
    <property type="entry name" value="PurH-like"/>
</dbReference>
<comment type="pathway">
    <text evidence="2 10">Purine metabolism; IMP biosynthesis via de novo pathway; 5-formamido-1-(5-phospho-D-ribosyl)imidazole-4-carboxamide from 5-amino-1-(5-phospho-D-ribosyl)imidazole-4-carboxamide (10-formyl THF route): step 1/1.</text>
</comment>
<comment type="similarity">
    <text evidence="3 10">Belongs to the PurH family.</text>
</comment>
<evidence type="ECO:0000256" key="2">
    <source>
        <dbReference type="ARBA" id="ARBA00004954"/>
    </source>
</evidence>
<keyword evidence="5 10" id="KW-0658">Purine biosynthesis</keyword>
<keyword evidence="4 10" id="KW-0808">Transferase</keyword>
<dbReference type="InterPro" id="IPR016193">
    <property type="entry name" value="Cytidine_deaminase-like"/>
</dbReference>
<dbReference type="PIRSF" id="PIRSF000414">
    <property type="entry name" value="AICARFT_IMPCHas"/>
    <property type="match status" value="1"/>
</dbReference>
<dbReference type="PANTHER" id="PTHR11692:SF0">
    <property type="entry name" value="BIFUNCTIONAL PURINE BIOSYNTHESIS PROTEIN ATIC"/>
    <property type="match status" value="1"/>
</dbReference>
<dbReference type="EMBL" id="DSEC01000357">
    <property type="protein sequence ID" value="HER43816.1"/>
    <property type="molecule type" value="Genomic_DNA"/>
</dbReference>